<comment type="caution">
    <text evidence="1">The sequence shown here is derived from an EMBL/GenBank/DDBJ whole genome shotgun (WGS) entry which is preliminary data.</text>
</comment>
<dbReference type="EMBL" id="BMQM01000002">
    <property type="protein sequence ID" value="GGR45915.1"/>
    <property type="molecule type" value="Genomic_DNA"/>
</dbReference>
<evidence type="ECO:0000313" key="1">
    <source>
        <dbReference type="EMBL" id="GGR45915.1"/>
    </source>
</evidence>
<keyword evidence="2" id="KW-1185">Reference proteome</keyword>
<name>A0ABQ2RL35_9DEIO</name>
<organism evidence="1 2">
    <name type="scientific">Deinococcus seoulensis</name>
    <dbReference type="NCBI Taxonomy" id="1837379"/>
    <lineage>
        <taxon>Bacteria</taxon>
        <taxon>Thermotogati</taxon>
        <taxon>Deinococcota</taxon>
        <taxon>Deinococci</taxon>
        <taxon>Deinococcales</taxon>
        <taxon>Deinococcaceae</taxon>
        <taxon>Deinococcus</taxon>
    </lineage>
</organism>
<proteinExistence type="predicted"/>
<gene>
    <name evidence="1" type="ORF">GCM10008959_03640</name>
</gene>
<evidence type="ECO:0000313" key="2">
    <source>
        <dbReference type="Proteomes" id="UP000634308"/>
    </source>
</evidence>
<reference evidence="2" key="1">
    <citation type="journal article" date="2019" name="Int. J. Syst. Evol. Microbiol.">
        <title>The Global Catalogue of Microorganisms (GCM) 10K type strain sequencing project: providing services to taxonomists for standard genome sequencing and annotation.</title>
        <authorList>
            <consortium name="The Broad Institute Genomics Platform"/>
            <consortium name="The Broad Institute Genome Sequencing Center for Infectious Disease"/>
            <person name="Wu L."/>
            <person name="Ma J."/>
        </authorList>
    </citation>
    <scope>NUCLEOTIDE SEQUENCE [LARGE SCALE GENOMIC DNA]</scope>
    <source>
        <strain evidence="2">JCM 31404</strain>
    </source>
</reference>
<sequence>MISSLEQILDIEKSAIDGEGHFNLSSCSVATEWKDTSLARVMQFLAVINESMKRNAGHFDLPEWFLIFTPEISVDEARRLLESTPKEQWDTLPWDRDSWLGAVDERSWFFVGIRDHAKQLQWHLMLSGFPANIESFIHILKAAGFRHISTSSSN</sequence>
<accession>A0ABQ2RL35</accession>
<dbReference type="RefSeq" id="WP_189063291.1">
    <property type="nucleotide sequence ID" value="NZ_BMQM01000002.1"/>
</dbReference>
<dbReference type="Proteomes" id="UP000634308">
    <property type="component" value="Unassembled WGS sequence"/>
</dbReference>
<protein>
    <submittedName>
        <fullName evidence="1">Uncharacterized protein</fullName>
    </submittedName>
</protein>